<gene>
    <name evidence="3" type="ORF">ACFSTE_06255</name>
</gene>
<sequence length="492" mass="54689">MKDKKNIDRLFQEKFKDFEVTPDPAVWERIKVQQHQRKKRRVVPLWFKIAGVAAIIAIIVSISISKENPEAPTQHIVVNESPVQKTDNTSSEEKLSNDNPVEKIKNTSSNTTIASEKDTSIESKSTPPTQREFQTVELQPAPSNTHTISSKTRSAQPLLAHQKNISKKPETHISDTPEHIPSPESKKNTFTFKNNDAHLKENIAQNGTKKDIEDSSTPKEKTSAFITEEPAKKSIFDAITEKETNLKRTSEKPYKKWSVTPNAAPVYYGSVGNGSSIDPEFADNNKSSDINISYGVQVAYKINKKLSIRSGVNKVTLGYGTENVGYSPAIIGNNLESIDYAPNANAIVVSDIKTPVPSPISLDGEAFIFSKQNPGLLNQNIRYIEIPIELKYTLTDQKIGIHLIGGFSSLFLDDNSISISSGDFETNIGKANNINDISYSSNLGLGLDYKLSKHFLLNLEPIFKYQINGFNSNAEDFKPYYFGVYTGVSFSF</sequence>
<evidence type="ECO:0000256" key="1">
    <source>
        <dbReference type="SAM" id="MobiDB-lite"/>
    </source>
</evidence>
<evidence type="ECO:0000313" key="3">
    <source>
        <dbReference type="EMBL" id="MFD2590428.1"/>
    </source>
</evidence>
<keyword evidence="2" id="KW-1133">Transmembrane helix</keyword>
<dbReference type="RefSeq" id="WP_378257573.1">
    <property type="nucleotide sequence ID" value="NZ_JBHSJV010000001.1"/>
</dbReference>
<protein>
    <submittedName>
        <fullName evidence="3">Outer membrane beta-barrel protein</fullName>
    </submittedName>
</protein>
<name>A0ABW5N5D6_9FLAO</name>
<evidence type="ECO:0000313" key="4">
    <source>
        <dbReference type="Proteomes" id="UP001597459"/>
    </source>
</evidence>
<organism evidence="3 4">
    <name type="scientific">Aquimarina hainanensis</name>
    <dbReference type="NCBI Taxonomy" id="1578017"/>
    <lineage>
        <taxon>Bacteria</taxon>
        <taxon>Pseudomonadati</taxon>
        <taxon>Bacteroidota</taxon>
        <taxon>Flavobacteriia</taxon>
        <taxon>Flavobacteriales</taxon>
        <taxon>Flavobacteriaceae</taxon>
        <taxon>Aquimarina</taxon>
    </lineage>
</organism>
<keyword evidence="4" id="KW-1185">Reference proteome</keyword>
<feature type="transmembrane region" description="Helical" evidence="2">
    <location>
        <begin position="45"/>
        <end position="64"/>
    </location>
</feature>
<proteinExistence type="predicted"/>
<feature type="compositionally biased region" description="Basic and acidic residues" evidence="1">
    <location>
        <begin position="208"/>
        <end position="222"/>
    </location>
</feature>
<feature type="region of interest" description="Disordered" evidence="1">
    <location>
        <begin position="205"/>
        <end position="224"/>
    </location>
</feature>
<comment type="caution">
    <text evidence="3">The sequence shown here is derived from an EMBL/GenBank/DDBJ whole genome shotgun (WGS) entry which is preliminary data.</text>
</comment>
<feature type="region of interest" description="Disordered" evidence="1">
    <location>
        <begin position="73"/>
        <end position="190"/>
    </location>
</feature>
<dbReference type="EMBL" id="JBHULX010000004">
    <property type="protein sequence ID" value="MFD2590428.1"/>
    <property type="molecule type" value="Genomic_DNA"/>
</dbReference>
<dbReference type="InterPro" id="IPR011250">
    <property type="entry name" value="OMP/PagP_B-barrel"/>
</dbReference>
<feature type="compositionally biased region" description="Polar residues" evidence="1">
    <location>
        <begin position="122"/>
        <end position="155"/>
    </location>
</feature>
<dbReference type="SUPFAM" id="SSF56925">
    <property type="entry name" value="OMPA-like"/>
    <property type="match status" value="1"/>
</dbReference>
<keyword evidence="2" id="KW-0812">Transmembrane</keyword>
<evidence type="ECO:0000256" key="2">
    <source>
        <dbReference type="SAM" id="Phobius"/>
    </source>
</evidence>
<accession>A0ABW5N5D6</accession>
<dbReference type="Proteomes" id="UP001597459">
    <property type="component" value="Unassembled WGS sequence"/>
</dbReference>
<keyword evidence="2" id="KW-0472">Membrane</keyword>
<reference evidence="4" key="1">
    <citation type="journal article" date="2019" name="Int. J. Syst. Evol. Microbiol.">
        <title>The Global Catalogue of Microorganisms (GCM) 10K type strain sequencing project: providing services to taxonomists for standard genome sequencing and annotation.</title>
        <authorList>
            <consortium name="The Broad Institute Genomics Platform"/>
            <consortium name="The Broad Institute Genome Sequencing Center for Infectious Disease"/>
            <person name="Wu L."/>
            <person name="Ma J."/>
        </authorList>
    </citation>
    <scope>NUCLEOTIDE SEQUENCE [LARGE SCALE GENOMIC DNA]</scope>
    <source>
        <strain evidence="4">KCTC 42423</strain>
    </source>
</reference>
<feature type="compositionally biased region" description="Basic and acidic residues" evidence="1">
    <location>
        <begin position="91"/>
        <end position="105"/>
    </location>
</feature>
<feature type="compositionally biased region" description="Basic and acidic residues" evidence="1">
    <location>
        <begin position="167"/>
        <end position="178"/>
    </location>
</feature>